<keyword evidence="3" id="KW-0050">Antiport</keyword>
<proteinExistence type="predicted"/>
<dbReference type="InterPro" id="IPR038770">
    <property type="entry name" value="Na+/solute_symporter_sf"/>
</dbReference>
<evidence type="ECO:0000259" key="10">
    <source>
        <dbReference type="Pfam" id="PF00999"/>
    </source>
</evidence>
<sequence length="625" mass="67127">MIESMNLAILVGSLLIAVAVFTSLFSTRFGAPLLLVFLILGLIAGEDGLGIRFDNGRVAYFIGSIALAIILFESGFETKLSSFRTAALPALTLATAGVLITAGIVGLSAWLFFRWTWVQSFLLGTIVASTDAAAVFFLLRVGGISLRDRVRSSLEVESGSNDPMAIFLTIALVGVASAASVSAESEAVLSLVRSFFIQIGLGTIFGLVGGYVIVRIVNRVELEPALYPIVVLAMALALFAATGMLQASGFLAVYVAGLICGNAHLKQILALRRFLQGMSWLAQIAMFLTLGLLATPTAFGDVLVPALLTAFVLIFLARPIAVWLCLAPFGFSRNETAFVAWVGLRGAVSILLAILPMIGGVPHGQAMFNVAFIVVLCSLVLQGWTIGPVARWLRLVVPARYGPVDRIELELPGKGDHEVVAYRVGAESAVGRGRRIPRWARPSLILRHGRSLRYETAGPLEIGDQVYIVTATENVRLLDQLFARPAESADDSALFGDFVLAPNARMADLAAVYGFVLPREAETQTAAGLLKSALDGNIEEGDRVACGPVDLIVRRLNDDDEVAEVGLALERREGPRKLPLFQNRREIMEYLRERRIRKTAARAAALAAAVTTLPVEDEGEGQKGR</sequence>
<keyword evidence="8 9" id="KW-0472">Membrane</keyword>
<dbReference type="InterPro" id="IPR006153">
    <property type="entry name" value="Cation/H_exchanger_TM"/>
</dbReference>
<evidence type="ECO:0000256" key="1">
    <source>
        <dbReference type="ARBA" id="ARBA00004651"/>
    </source>
</evidence>
<dbReference type="NCBIfam" id="NF003714">
    <property type="entry name" value="PRK05326.1-1"/>
    <property type="match status" value="1"/>
</dbReference>
<accession>A0ABU0H181</accession>
<comment type="subcellular location">
    <subcellularLocation>
        <location evidence="1">Cell membrane</location>
        <topology evidence="1">Multi-pass membrane protein</topology>
    </subcellularLocation>
</comment>
<keyword evidence="2" id="KW-0813">Transport</keyword>
<name>A0ABU0H181_9HYPH</name>
<evidence type="ECO:0000256" key="5">
    <source>
        <dbReference type="ARBA" id="ARBA00022692"/>
    </source>
</evidence>
<dbReference type="Pfam" id="PF00999">
    <property type="entry name" value="Na_H_Exchanger"/>
    <property type="match status" value="1"/>
</dbReference>
<feature type="transmembrane region" description="Helical" evidence="9">
    <location>
        <begin position="280"/>
        <end position="299"/>
    </location>
</feature>
<feature type="transmembrane region" description="Helical" evidence="9">
    <location>
        <begin position="7"/>
        <end position="25"/>
    </location>
</feature>
<evidence type="ECO:0000313" key="12">
    <source>
        <dbReference type="Proteomes" id="UP001241603"/>
    </source>
</evidence>
<gene>
    <name evidence="11" type="ORF">QO014_000439</name>
</gene>
<evidence type="ECO:0000256" key="4">
    <source>
        <dbReference type="ARBA" id="ARBA00022475"/>
    </source>
</evidence>
<comment type="caution">
    <text evidence="11">The sequence shown here is derived from an EMBL/GenBank/DDBJ whole genome shotgun (WGS) entry which is preliminary data.</text>
</comment>
<feature type="transmembrane region" description="Helical" evidence="9">
    <location>
        <begin position="370"/>
        <end position="390"/>
    </location>
</feature>
<protein>
    <submittedName>
        <fullName evidence="11">Cell volume regulation protein A</fullName>
    </submittedName>
</protein>
<evidence type="ECO:0000256" key="9">
    <source>
        <dbReference type="SAM" id="Phobius"/>
    </source>
</evidence>
<evidence type="ECO:0000256" key="8">
    <source>
        <dbReference type="ARBA" id="ARBA00023136"/>
    </source>
</evidence>
<keyword evidence="5 9" id="KW-0812">Transmembrane</keyword>
<dbReference type="Proteomes" id="UP001241603">
    <property type="component" value="Unassembled WGS sequence"/>
</dbReference>
<reference evidence="11 12" key="1">
    <citation type="submission" date="2023-07" db="EMBL/GenBank/DDBJ databases">
        <title>Genomic Encyclopedia of Type Strains, Phase IV (KMG-IV): sequencing the most valuable type-strain genomes for metagenomic binning, comparative biology and taxonomic classification.</title>
        <authorList>
            <person name="Goeker M."/>
        </authorList>
    </citation>
    <scope>NUCLEOTIDE SEQUENCE [LARGE SCALE GENOMIC DNA]</scope>
    <source>
        <strain evidence="11 12">B6-8</strain>
    </source>
</reference>
<feature type="transmembrane region" description="Helical" evidence="9">
    <location>
        <begin position="164"/>
        <end position="183"/>
    </location>
</feature>
<keyword evidence="12" id="KW-1185">Reference proteome</keyword>
<evidence type="ECO:0000256" key="3">
    <source>
        <dbReference type="ARBA" id="ARBA00022449"/>
    </source>
</evidence>
<feature type="transmembrane region" description="Helical" evidence="9">
    <location>
        <begin position="58"/>
        <end position="76"/>
    </location>
</feature>
<dbReference type="PANTHER" id="PTHR32507">
    <property type="entry name" value="NA(+)/H(+) ANTIPORTER 1"/>
    <property type="match status" value="1"/>
</dbReference>
<evidence type="ECO:0000256" key="7">
    <source>
        <dbReference type="ARBA" id="ARBA00023065"/>
    </source>
</evidence>
<feature type="transmembrane region" description="Helical" evidence="9">
    <location>
        <begin position="195"/>
        <end position="214"/>
    </location>
</feature>
<feature type="transmembrane region" description="Helical" evidence="9">
    <location>
        <begin position="120"/>
        <end position="144"/>
    </location>
</feature>
<dbReference type="EMBL" id="JAUSVO010000001">
    <property type="protein sequence ID" value="MDQ0436069.1"/>
    <property type="molecule type" value="Genomic_DNA"/>
</dbReference>
<feature type="transmembrane region" description="Helical" evidence="9">
    <location>
        <begin position="338"/>
        <end position="358"/>
    </location>
</feature>
<keyword evidence="4" id="KW-1003">Cell membrane</keyword>
<evidence type="ECO:0000256" key="6">
    <source>
        <dbReference type="ARBA" id="ARBA00022989"/>
    </source>
</evidence>
<feature type="domain" description="Cation/H+ exchanger transmembrane" evidence="10">
    <location>
        <begin position="17"/>
        <end position="392"/>
    </location>
</feature>
<keyword evidence="6 9" id="KW-1133">Transmembrane helix</keyword>
<dbReference type="NCBIfam" id="NF003716">
    <property type="entry name" value="PRK05326.1-3"/>
    <property type="match status" value="1"/>
</dbReference>
<feature type="transmembrane region" description="Helical" evidence="9">
    <location>
        <begin position="88"/>
        <end position="113"/>
    </location>
</feature>
<evidence type="ECO:0000313" key="11">
    <source>
        <dbReference type="EMBL" id="MDQ0436069.1"/>
    </source>
</evidence>
<feature type="transmembrane region" description="Helical" evidence="9">
    <location>
        <begin position="31"/>
        <end position="51"/>
    </location>
</feature>
<feature type="transmembrane region" description="Helical" evidence="9">
    <location>
        <begin position="226"/>
        <end position="259"/>
    </location>
</feature>
<evidence type="ECO:0000256" key="2">
    <source>
        <dbReference type="ARBA" id="ARBA00022448"/>
    </source>
</evidence>
<dbReference type="RefSeq" id="WP_266347010.1">
    <property type="nucleotide sequence ID" value="NZ_JAPKNG010000001.1"/>
</dbReference>
<keyword evidence="7" id="KW-0406">Ion transport</keyword>
<feature type="transmembrane region" description="Helical" evidence="9">
    <location>
        <begin position="305"/>
        <end position="326"/>
    </location>
</feature>
<organism evidence="11 12">
    <name type="scientific">Kaistia dalseonensis</name>
    <dbReference type="NCBI Taxonomy" id="410840"/>
    <lineage>
        <taxon>Bacteria</taxon>
        <taxon>Pseudomonadati</taxon>
        <taxon>Pseudomonadota</taxon>
        <taxon>Alphaproteobacteria</taxon>
        <taxon>Hyphomicrobiales</taxon>
        <taxon>Kaistiaceae</taxon>
        <taxon>Kaistia</taxon>
    </lineage>
</organism>
<dbReference type="PANTHER" id="PTHR32507:SF7">
    <property type="entry name" value="K(+)_H(+) ANTIPORTER NHAP2"/>
    <property type="match status" value="1"/>
</dbReference>
<dbReference type="NCBIfam" id="NF003715">
    <property type="entry name" value="PRK05326.1-2"/>
    <property type="match status" value="1"/>
</dbReference>
<dbReference type="Gene3D" id="1.20.1530.20">
    <property type="match status" value="1"/>
</dbReference>